<evidence type="ECO:0000256" key="1">
    <source>
        <dbReference type="SAM" id="SignalP"/>
    </source>
</evidence>
<sequence>MSSFNRRFFITSTLALAGCGFTPAYAPDGAARALRNNMSMHEPDDRISYALYTALIDRFGAARDPRFHLDYATEASEEDVGITREGEITRYHIAGTAHYRLTEIASGRVLAEGDVQGFSAYSATRSTVASLTSTRDAYERLMRSLARNIETHLIAKLSQ</sequence>
<name>A0ABP7JYJ7_9RHOB</name>
<dbReference type="Proteomes" id="UP001399917">
    <property type="component" value="Unassembled WGS sequence"/>
</dbReference>
<keyword evidence="3" id="KW-1185">Reference proteome</keyword>
<gene>
    <name evidence="2" type="primary">lptE</name>
    <name evidence="2" type="ORF">GCM10022404_05110</name>
</gene>
<protein>
    <submittedName>
        <fullName evidence="2">LPS assembly lipoprotein LptE</fullName>
    </submittedName>
</protein>
<dbReference type="InterPro" id="IPR006311">
    <property type="entry name" value="TAT_signal"/>
</dbReference>
<dbReference type="RefSeq" id="WP_344843066.1">
    <property type="nucleotide sequence ID" value="NZ_BAABDF010000003.1"/>
</dbReference>
<keyword evidence="1" id="KW-0732">Signal</keyword>
<feature type="signal peptide" evidence="1">
    <location>
        <begin position="1"/>
        <end position="26"/>
    </location>
</feature>
<feature type="chain" id="PRO_5046497996" evidence="1">
    <location>
        <begin position="27"/>
        <end position="159"/>
    </location>
</feature>
<dbReference type="PROSITE" id="PS51257">
    <property type="entry name" value="PROKAR_LIPOPROTEIN"/>
    <property type="match status" value="1"/>
</dbReference>
<dbReference type="EMBL" id="BAABDF010000003">
    <property type="protein sequence ID" value="GAA3857199.1"/>
    <property type="molecule type" value="Genomic_DNA"/>
</dbReference>
<evidence type="ECO:0000313" key="2">
    <source>
        <dbReference type="EMBL" id="GAA3857199.1"/>
    </source>
</evidence>
<dbReference type="InterPro" id="IPR007485">
    <property type="entry name" value="LPS_assembly_LptE"/>
</dbReference>
<reference evidence="3" key="1">
    <citation type="journal article" date="2019" name="Int. J. Syst. Evol. Microbiol.">
        <title>The Global Catalogue of Microorganisms (GCM) 10K type strain sequencing project: providing services to taxonomists for standard genome sequencing and annotation.</title>
        <authorList>
            <consortium name="The Broad Institute Genomics Platform"/>
            <consortium name="The Broad Institute Genome Sequencing Center for Infectious Disease"/>
            <person name="Wu L."/>
            <person name="Ma J."/>
        </authorList>
    </citation>
    <scope>NUCLEOTIDE SEQUENCE [LARGE SCALE GENOMIC DNA]</scope>
    <source>
        <strain evidence="3">JCM 17190</strain>
    </source>
</reference>
<keyword evidence="2" id="KW-0449">Lipoprotein</keyword>
<evidence type="ECO:0000313" key="3">
    <source>
        <dbReference type="Proteomes" id="UP001399917"/>
    </source>
</evidence>
<accession>A0ABP7JYJ7</accession>
<dbReference type="Pfam" id="PF04390">
    <property type="entry name" value="LptE"/>
    <property type="match status" value="1"/>
</dbReference>
<comment type="caution">
    <text evidence="2">The sequence shown here is derived from an EMBL/GenBank/DDBJ whole genome shotgun (WGS) entry which is preliminary data.</text>
</comment>
<proteinExistence type="predicted"/>
<dbReference type="PROSITE" id="PS51318">
    <property type="entry name" value="TAT"/>
    <property type="match status" value="1"/>
</dbReference>
<dbReference type="Gene3D" id="3.30.160.150">
    <property type="entry name" value="Lipoprotein like domain"/>
    <property type="match status" value="1"/>
</dbReference>
<organism evidence="2 3">
    <name type="scientific">Celeribacter arenosi</name>
    <dbReference type="NCBI Taxonomy" id="792649"/>
    <lineage>
        <taxon>Bacteria</taxon>
        <taxon>Pseudomonadati</taxon>
        <taxon>Pseudomonadota</taxon>
        <taxon>Alphaproteobacteria</taxon>
        <taxon>Rhodobacterales</taxon>
        <taxon>Roseobacteraceae</taxon>
        <taxon>Celeribacter</taxon>
    </lineage>
</organism>